<evidence type="ECO:0000256" key="8">
    <source>
        <dbReference type="SAM" id="Phobius"/>
    </source>
</evidence>
<dbReference type="Proteomes" id="UP000184089">
    <property type="component" value="Unassembled WGS sequence"/>
</dbReference>
<accession>A0AAQ1MAW7</accession>
<protein>
    <submittedName>
        <fullName evidence="10">4-azaleucine resistance probable transporter AzlC</fullName>
    </submittedName>
    <submittedName>
        <fullName evidence="9">Branched-chain amino acid ABC transporter permease</fullName>
    </submittedName>
</protein>
<evidence type="ECO:0000313" key="11">
    <source>
        <dbReference type="Proteomes" id="UP000184089"/>
    </source>
</evidence>
<dbReference type="InterPro" id="IPR011606">
    <property type="entry name" value="Brnchd-chn_aa_trnsp_permease"/>
</dbReference>
<reference evidence="9 12" key="3">
    <citation type="journal article" date="2019" name="Nat. Med.">
        <title>A library of human gut bacterial isolates paired with longitudinal multiomics data enables mechanistic microbiome research.</title>
        <authorList>
            <person name="Poyet M."/>
            <person name="Groussin M."/>
            <person name="Gibbons S.M."/>
            <person name="Avila-Pacheco J."/>
            <person name="Jiang X."/>
            <person name="Kearney S.M."/>
            <person name="Perrotta A.R."/>
            <person name="Berdy B."/>
            <person name="Zhao S."/>
            <person name="Lieberman T.D."/>
            <person name="Swanson P.K."/>
            <person name="Smith M."/>
            <person name="Roesemann S."/>
            <person name="Alexander J.E."/>
            <person name="Rich S.A."/>
            <person name="Livny J."/>
            <person name="Vlamakis H."/>
            <person name="Clish C."/>
            <person name="Bullock K."/>
            <person name="Deik A."/>
            <person name="Scott J."/>
            <person name="Pierce K.A."/>
            <person name="Xavier R.J."/>
            <person name="Alm E.J."/>
        </authorList>
    </citation>
    <scope>NUCLEOTIDE SEQUENCE [LARGE SCALE GENOMIC DNA]</scope>
    <source>
        <strain evidence="9 12">BIOML-A2</strain>
    </source>
</reference>
<keyword evidence="12" id="KW-1185">Reference proteome</keyword>
<feature type="transmembrane region" description="Helical" evidence="8">
    <location>
        <begin position="138"/>
        <end position="171"/>
    </location>
</feature>
<evidence type="ECO:0000256" key="1">
    <source>
        <dbReference type="ARBA" id="ARBA00004651"/>
    </source>
</evidence>
<organism evidence="10 11">
    <name type="scientific">Bittarella massiliensis</name>
    <name type="common">ex Durand et al. 2017</name>
    <dbReference type="NCBI Taxonomy" id="1720313"/>
    <lineage>
        <taxon>Bacteria</taxon>
        <taxon>Bacillati</taxon>
        <taxon>Bacillota</taxon>
        <taxon>Clostridia</taxon>
        <taxon>Eubacteriales</taxon>
        <taxon>Oscillospiraceae</taxon>
        <taxon>Bittarella (ex Durand et al. 2017)</taxon>
    </lineage>
</organism>
<feature type="transmembrane region" description="Helical" evidence="8">
    <location>
        <begin position="183"/>
        <end position="199"/>
    </location>
</feature>
<gene>
    <name evidence="9" type="ORF">GT747_10420</name>
    <name evidence="10" type="ORF">SAMN05444424_0166</name>
</gene>
<name>A0AAQ1MAW7_9FIRM</name>
<reference evidence="11" key="2">
    <citation type="submission" date="2016-11" db="EMBL/GenBank/DDBJ databases">
        <authorList>
            <person name="Jaros S."/>
            <person name="Januszkiewicz K."/>
            <person name="Wedrychowicz H."/>
        </authorList>
    </citation>
    <scope>NUCLEOTIDE SEQUENCE [LARGE SCALE GENOMIC DNA]</scope>
    <source>
        <strain evidence="11">DSM 4029</strain>
    </source>
</reference>
<evidence type="ECO:0000256" key="2">
    <source>
        <dbReference type="ARBA" id="ARBA00010735"/>
    </source>
</evidence>
<evidence type="ECO:0000313" key="12">
    <source>
        <dbReference type="Proteomes" id="UP000474718"/>
    </source>
</evidence>
<keyword evidence="7 8" id="KW-0472">Membrane</keyword>
<dbReference type="AlphaFoldDB" id="A0AAQ1MAW7"/>
<evidence type="ECO:0000256" key="5">
    <source>
        <dbReference type="ARBA" id="ARBA00022692"/>
    </source>
</evidence>
<keyword evidence="3" id="KW-0813">Transport</keyword>
<proteinExistence type="inferred from homology"/>
<keyword evidence="6 8" id="KW-1133">Transmembrane helix</keyword>
<evidence type="ECO:0000313" key="10">
    <source>
        <dbReference type="EMBL" id="SHF64212.1"/>
    </source>
</evidence>
<comment type="caution">
    <text evidence="10">The sequence shown here is derived from an EMBL/GenBank/DDBJ whole genome shotgun (WGS) entry which is preliminary data.</text>
</comment>
<evidence type="ECO:0000256" key="7">
    <source>
        <dbReference type="ARBA" id="ARBA00023136"/>
    </source>
</evidence>
<feature type="transmembrane region" description="Helical" evidence="8">
    <location>
        <begin position="7"/>
        <end position="30"/>
    </location>
</feature>
<evidence type="ECO:0000256" key="4">
    <source>
        <dbReference type="ARBA" id="ARBA00022475"/>
    </source>
</evidence>
<dbReference type="GO" id="GO:1903785">
    <property type="term" value="P:L-valine transmembrane transport"/>
    <property type="evidence" value="ECO:0007669"/>
    <property type="project" value="TreeGrafter"/>
</dbReference>
<dbReference type="Proteomes" id="UP000474718">
    <property type="component" value="Unassembled WGS sequence"/>
</dbReference>
<dbReference type="EMBL" id="WWVX01000007">
    <property type="protein sequence ID" value="MZL70167.1"/>
    <property type="molecule type" value="Genomic_DNA"/>
</dbReference>
<reference evidence="10" key="1">
    <citation type="submission" date="2016-11" db="EMBL/GenBank/DDBJ databases">
        <authorList>
            <person name="Varghese N."/>
            <person name="Submissions S."/>
        </authorList>
    </citation>
    <scope>NUCLEOTIDE SEQUENCE</scope>
    <source>
        <strain evidence="10">DSM 4029</strain>
    </source>
</reference>
<dbReference type="PANTHER" id="PTHR34979">
    <property type="entry name" value="INNER MEMBRANE PROTEIN YGAZ"/>
    <property type="match status" value="1"/>
</dbReference>
<dbReference type="Pfam" id="PF03591">
    <property type="entry name" value="AzlC"/>
    <property type="match status" value="1"/>
</dbReference>
<feature type="transmembrane region" description="Helical" evidence="8">
    <location>
        <begin position="50"/>
        <end position="78"/>
    </location>
</feature>
<keyword evidence="4" id="KW-1003">Cell membrane</keyword>
<comment type="similarity">
    <text evidence="2">Belongs to the AzlC family.</text>
</comment>
<evidence type="ECO:0000256" key="3">
    <source>
        <dbReference type="ARBA" id="ARBA00022448"/>
    </source>
</evidence>
<sequence>MKKAFRAAFPVTVPVLLGYLFVGLAFGVLLRQGGYGPLWAAGMSAAVYAGSMQFVMLNFLGGGFSLVQVALMTLAVNFRHLFYGLSFTERFRQMGKKRWYMIYALTDETYSLLCSQRAPEGVEQGQFFFAIALLDELYWIAGAVLGTVVGGLLPFDTTGIDFAMTALFIVIAVEQWQAYKSRFPALWGAGCALACLLLLGPDKFLIPALLLAVLGLLACSRPIVKKLGEEGEQ</sequence>
<dbReference type="RefSeq" id="WP_021658534.1">
    <property type="nucleotide sequence ID" value="NZ_FQVY01000001.1"/>
</dbReference>
<evidence type="ECO:0000313" key="9">
    <source>
        <dbReference type="EMBL" id="MZL70167.1"/>
    </source>
</evidence>
<dbReference type="EMBL" id="FQVY01000001">
    <property type="protein sequence ID" value="SHF64212.1"/>
    <property type="molecule type" value="Genomic_DNA"/>
</dbReference>
<comment type="subcellular location">
    <subcellularLocation>
        <location evidence="1">Cell membrane</location>
        <topology evidence="1">Multi-pass membrane protein</topology>
    </subcellularLocation>
</comment>
<dbReference type="GO" id="GO:0005886">
    <property type="term" value="C:plasma membrane"/>
    <property type="evidence" value="ECO:0007669"/>
    <property type="project" value="UniProtKB-SubCell"/>
</dbReference>
<evidence type="ECO:0000256" key="6">
    <source>
        <dbReference type="ARBA" id="ARBA00022989"/>
    </source>
</evidence>
<keyword evidence="5 8" id="KW-0812">Transmembrane</keyword>
<feature type="transmembrane region" description="Helical" evidence="8">
    <location>
        <begin position="205"/>
        <end position="224"/>
    </location>
</feature>
<dbReference type="PANTHER" id="PTHR34979:SF1">
    <property type="entry name" value="INNER MEMBRANE PROTEIN YGAZ"/>
    <property type="match status" value="1"/>
</dbReference>